<protein>
    <recommendedName>
        <fullName evidence="6">Ig-like domain-containing protein</fullName>
    </recommendedName>
</protein>
<dbReference type="Proteomes" id="UP000694397">
    <property type="component" value="Chromosome 20"/>
</dbReference>
<proteinExistence type="predicted"/>
<evidence type="ECO:0000256" key="5">
    <source>
        <dbReference type="SAM" id="SignalP"/>
    </source>
</evidence>
<keyword evidence="1" id="KW-0391">Immunity</keyword>
<evidence type="ECO:0000256" key="3">
    <source>
        <dbReference type="ARBA" id="ARBA00023319"/>
    </source>
</evidence>
<reference evidence="7 8" key="1">
    <citation type="submission" date="2019-04" db="EMBL/GenBank/DDBJ databases">
        <authorList>
            <consortium name="Wellcome Sanger Institute Data Sharing"/>
        </authorList>
    </citation>
    <scope>NUCLEOTIDE SEQUENCE [LARGE SCALE GENOMIC DNA]</scope>
</reference>
<dbReference type="Gene3D" id="2.60.40.10">
    <property type="entry name" value="Immunoglobulins"/>
    <property type="match status" value="5"/>
</dbReference>
<dbReference type="SUPFAM" id="SSF48726">
    <property type="entry name" value="Immunoglobulin"/>
    <property type="match status" value="5"/>
</dbReference>
<accession>A0A8C9QYW2</accession>
<evidence type="ECO:0000256" key="2">
    <source>
        <dbReference type="ARBA" id="ARBA00023130"/>
    </source>
</evidence>
<dbReference type="GeneTree" id="ENSGT01150000286938"/>
<dbReference type="FunFam" id="2.60.40.10:FF:001878">
    <property type="entry name" value="Immunoglobulin heavy variable 1-4"/>
    <property type="match status" value="1"/>
</dbReference>
<sequence length="564" mass="63462">MAWRVIAVCVYLVSAFGSITLTQTAAEMMLPGNSLQLKCDVSGFDVNSYWMGWIRQATGKGLEWLVWYYNTASGNQQYSSKIKGRFTASKRSGSFYLKMNNLQVEDTAVYYCARDTHLTLLCNYYGFDYWGKGTLMTVTSAAKSAPTVFPLVACRSGDGSDLVTVGCLATGYAPASSVTFSWFDSASNKISDFLQYPEIQNGDNTVVSHVRIKASDWNEQKSFTCEAKYESEIKRGNPSLYIMAPTQEEIRDKNTATFACLARDFTPKSHKFKWFVQGVQKPETIKLPETLVRAERALYTATSILHLNEEEWKGGVTVKCVFEGKQETLEKMTSYTSSDCDIAGRVTVRIEDPSLEEFFLNDRVVLNCNVTGMLSDLNSIFWEDSKGNQLTSEEKQVGSSKIASLQISYEEWKNSTAFVCIIDHNDFLFPKTVSYRRINGQYKAPSVFILGPAEQRMVDQVTLTCYAKDFYPKEVLISWLADDELVDRKKFSMTSVIQTGNTYSVYSQLTVNLLDWQKGKVYSCAVHHETVPRLVKTIVRSVDSVSKKPTLVNLSLNIPHTCNA</sequence>
<evidence type="ECO:0000256" key="4">
    <source>
        <dbReference type="ARBA" id="ARBA00043265"/>
    </source>
</evidence>
<evidence type="ECO:0000259" key="6">
    <source>
        <dbReference type="PROSITE" id="PS50835"/>
    </source>
</evidence>
<dbReference type="InterPro" id="IPR003597">
    <property type="entry name" value="Ig_C1-set"/>
</dbReference>
<evidence type="ECO:0000313" key="8">
    <source>
        <dbReference type="Proteomes" id="UP000694397"/>
    </source>
</evidence>
<dbReference type="CDD" id="cd05768">
    <property type="entry name" value="IgC1_CH3_IgAGD_CH4_IgAEM"/>
    <property type="match status" value="1"/>
</dbReference>
<dbReference type="PANTHER" id="PTHR23411">
    <property type="entry name" value="TAPASIN"/>
    <property type="match status" value="1"/>
</dbReference>
<keyword evidence="5" id="KW-0732">Signal</keyword>
<dbReference type="InterPro" id="IPR050380">
    <property type="entry name" value="Immune_Resp_Modulators"/>
</dbReference>
<feature type="signal peptide" evidence="5">
    <location>
        <begin position="1"/>
        <end position="15"/>
    </location>
</feature>
<dbReference type="Pfam" id="PF07654">
    <property type="entry name" value="C1-set"/>
    <property type="match status" value="3"/>
</dbReference>
<feature type="domain" description="Ig-like" evidence="6">
    <location>
        <begin position="361"/>
        <end position="434"/>
    </location>
</feature>
<dbReference type="SMART" id="SM00406">
    <property type="entry name" value="IGv"/>
    <property type="match status" value="1"/>
</dbReference>
<dbReference type="GO" id="GO:0019814">
    <property type="term" value="C:immunoglobulin complex"/>
    <property type="evidence" value="ECO:0007669"/>
    <property type="project" value="UniProtKB-KW"/>
</dbReference>
<dbReference type="PROSITE" id="PS50835">
    <property type="entry name" value="IG_LIKE"/>
    <property type="match status" value="5"/>
</dbReference>
<evidence type="ECO:0000256" key="1">
    <source>
        <dbReference type="ARBA" id="ARBA00022859"/>
    </source>
</evidence>
<dbReference type="SMART" id="SM00409">
    <property type="entry name" value="IG"/>
    <property type="match status" value="3"/>
</dbReference>
<dbReference type="GO" id="GO:0002250">
    <property type="term" value="P:adaptive immune response"/>
    <property type="evidence" value="ECO:0007669"/>
    <property type="project" value="UniProtKB-KW"/>
</dbReference>
<evidence type="ECO:0000313" key="7">
    <source>
        <dbReference type="Ensembl" id="ENSSFOP00015005672.2"/>
    </source>
</evidence>
<name>A0A8C9QYW2_SCLFO</name>
<feature type="domain" description="Ig-like" evidence="6">
    <location>
        <begin position="17"/>
        <end position="112"/>
    </location>
</feature>
<dbReference type="InterPro" id="IPR013783">
    <property type="entry name" value="Ig-like_fold"/>
</dbReference>
<keyword evidence="2" id="KW-1064">Adaptive immunity</keyword>
<dbReference type="InterPro" id="IPR003599">
    <property type="entry name" value="Ig_sub"/>
</dbReference>
<keyword evidence="4" id="KW-1280">Immunoglobulin</keyword>
<organism evidence="7 8">
    <name type="scientific">Scleropages formosus</name>
    <name type="common">Asian bonytongue</name>
    <name type="synonym">Osteoglossum formosum</name>
    <dbReference type="NCBI Taxonomy" id="113540"/>
    <lineage>
        <taxon>Eukaryota</taxon>
        <taxon>Metazoa</taxon>
        <taxon>Chordata</taxon>
        <taxon>Craniata</taxon>
        <taxon>Vertebrata</taxon>
        <taxon>Euteleostomi</taxon>
        <taxon>Actinopterygii</taxon>
        <taxon>Neopterygii</taxon>
        <taxon>Teleostei</taxon>
        <taxon>Osteoglossocephala</taxon>
        <taxon>Osteoglossomorpha</taxon>
        <taxon>Osteoglossiformes</taxon>
        <taxon>Osteoglossidae</taxon>
        <taxon>Scleropages</taxon>
    </lineage>
</organism>
<keyword evidence="3" id="KW-0393">Immunoglobulin domain</keyword>
<feature type="domain" description="Ig-like" evidence="6">
    <location>
        <begin position="445"/>
        <end position="546"/>
    </location>
</feature>
<dbReference type="SMART" id="SM00407">
    <property type="entry name" value="IGc1"/>
    <property type="match status" value="3"/>
</dbReference>
<dbReference type="Pfam" id="PF07686">
    <property type="entry name" value="V-set"/>
    <property type="match status" value="1"/>
</dbReference>
<feature type="domain" description="Ig-like" evidence="6">
    <location>
        <begin position="245"/>
        <end position="330"/>
    </location>
</feature>
<feature type="domain" description="Ig-like" evidence="6">
    <location>
        <begin position="146"/>
        <end position="241"/>
    </location>
</feature>
<keyword evidence="8" id="KW-1185">Reference proteome</keyword>
<reference evidence="7" key="3">
    <citation type="submission" date="2025-09" db="UniProtKB">
        <authorList>
            <consortium name="Ensembl"/>
        </authorList>
    </citation>
    <scope>IDENTIFICATION</scope>
</reference>
<dbReference type="AlphaFoldDB" id="A0A8C9QYW2"/>
<feature type="chain" id="PRO_5034030482" description="Ig-like domain-containing protein" evidence="5">
    <location>
        <begin position="16"/>
        <end position="564"/>
    </location>
</feature>
<dbReference type="InterPro" id="IPR036179">
    <property type="entry name" value="Ig-like_dom_sf"/>
</dbReference>
<reference evidence="7" key="2">
    <citation type="submission" date="2025-08" db="UniProtKB">
        <authorList>
            <consortium name="Ensembl"/>
        </authorList>
    </citation>
    <scope>IDENTIFICATION</scope>
</reference>
<dbReference type="FunFam" id="2.60.40.10:FF:000463">
    <property type="entry name" value="Immunoglobulin heavy constant gamma 1"/>
    <property type="match status" value="1"/>
</dbReference>
<dbReference type="Ensembl" id="ENSSFOT00015005766.2">
    <property type="protein sequence ID" value="ENSSFOP00015005672.2"/>
    <property type="gene ID" value="ENSSFOG00015003403.2"/>
</dbReference>
<dbReference type="InterPro" id="IPR007110">
    <property type="entry name" value="Ig-like_dom"/>
</dbReference>
<dbReference type="OrthoDB" id="9945861at2759"/>
<dbReference type="InterPro" id="IPR013106">
    <property type="entry name" value="Ig_V-set"/>
</dbReference>